<protein>
    <submittedName>
        <fullName evidence="4">Uncharacterized protein</fullName>
    </submittedName>
</protein>
<sequence>MSFTLPLLMFFLLFGSAALTNISTCYVETDQLTGRHTGRRQSCTDTSYCYNMIGKSPYSQKPTRGCGTSLVNTLCAKYRGNEQWTDSWCFKVNESNFEGRLCCCTSLNCNYSETETILFVLLISWLAAGPSKVLRMNFILYIFEFGFLITVGMSSFVRPLREVTNLSDAPENEDEKEVPTIPSLLEPDANYPSKQRIINDKATLRTLSIVHYKGTESRLVLLLCRNQCVRHRSLIPRWIREFVNENNSTRDDPIFFHFHYLKRGKLPVYSLEAKQPSVFYFVGGTYFKFDGDLSNKDHFMNWLQTRENANSQHVVDWSEVENILKENTGCNDNNQLIMISSDEHCPYDYWPNLARSLNEYSNLSLYEIRRPFNVEIEIVLYQRFPKLSGDCLQMVLVSDNAYAELPILDNVAEMRENILSQIDRGCTPPRYPWMAVDIPLTEIQLEYYSRDNLLRTNEMKPHFILVGGIAGVSVVALAISIFWGLNGTAFKAQK</sequence>
<gene>
    <name evidence="4" type="ORF">QR680_002023</name>
</gene>
<dbReference type="EMBL" id="JAUCMV010000005">
    <property type="protein sequence ID" value="KAK0397189.1"/>
    <property type="molecule type" value="Genomic_DNA"/>
</dbReference>
<accession>A0AA39LHE7</accession>
<feature type="chain" id="PRO_5041451367" evidence="3">
    <location>
        <begin position="20"/>
        <end position="494"/>
    </location>
</feature>
<dbReference type="AlphaFoldDB" id="A0AA39LHE7"/>
<keyword evidence="5" id="KW-1185">Reference proteome</keyword>
<dbReference type="Proteomes" id="UP001175271">
    <property type="component" value="Unassembled WGS sequence"/>
</dbReference>
<keyword evidence="2" id="KW-0472">Membrane</keyword>
<feature type="transmembrane region" description="Helical" evidence="2">
    <location>
        <begin position="463"/>
        <end position="485"/>
    </location>
</feature>
<feature type="transmembrane region" description="Helical" evidence="2">
    <location>
        <begin position="138"/>
        <end position="157"/>
    </location>
</feature>
<name>A0AA39LHE7_9BILA</name>
<evidence type="ECO:0000313" key="4">
    <source>
        <dbReference type="EMBL" id="KAK0397189.1"/>
    </source>
</evidence>
<comment type="caution">
    <text evidence="4">The sequence shown here is derived from an EMBL/GenBank/DDBJ whole genome shotgun (WGS) entry which is preliminary data.</text>
</comment>
<feature type="signal peptide" evidence="3">
    <location>
        <begin position="1"/>
        <end position="19"/>
    </location>
</feature>
<reference evidence="4" key="1">
    <citation type="submission" date="2023-06" db="EMBL/GenBank/DDBJ databases">
        <title>Genomic analysis of the entomopathogenic nematode Steinernema hermaphroditum.</title>
        <authorList>
            <person name="Schwarz E.M."/>
            <person name="Heppert J.K."/>
            <person name="Baniya A."/>
            <person name="Schwartz H.T."/>
            <person name="Tan C.-H."/>
            <person name="Antoshechkin I."/>
            <person name="Sternberg P.W."/>
            <person name="Goodrich-Blair H."/>
            <person name="Dillman A.R."/>
        </authorList>
    </citation>
    <scope>NUCLEOTIDE SEQUENCE</scope>
    <source>
        <strain evidence="4">PS9179</strain>
        <tissue evidence="4">Whole animal</tissue>
    </source>
</reference>
<keyword evidence="2" id="KW-0812">Transmembrane</keyword>
<evidence type="ECO:0000313" key="5">
    <source>
        <dbReference type="Proteomes" id="UP001175271"/>
    </source>
</evidence>
<organism evidence="4 5">
    <name type="scientific">Steinernema hermaphroditum</name>
    <dbReference type="NCBI Taxonomy" id="289476"/>
    <lineage>
        <taxon>Eukaryota</taxon>
        <taxon>Metazoa</taxon>
        <taxon>Ecdysozoa</taxon>
        <taxon>Nematoda</taxon>
        <taxon>Chromadorea</taxon>
        <taxon>Rhabditida</taxon>
        <taxon>Tylenchina</taxon>
        <taxon>Panagrolaimomorpha</taxon>
        <taxon>Strongyloidoidea</taxon>
        <taxon>Steinernematidae</taxon>
        <taxon>Steinernema</taxon>
    </lineage>
</organism>
<keyword evidence="2" id="KW-1133">Transmembrane helix</keyword>
<keyword evidence="3" id="KW-0732">Signal</keyword>
<proteinExistence type="predicted"/>
<evidence type="ECO:0000256" key="1">
    <source>
        <dbReference type="SAM" id="MobiDB-lite"/>
    </source>
</evidence>
<feature type="region of interest" description="Disordered" evidence="1">
    <location>
        <begin position="168"/>
        <end position="187"/>
    </location>
</feature>
<evidence type="ECO:0000256" key="3">
    <source>
        <dbReference type="SAM" id="SignalP"/>
    </source>
</evidence>
<evidence type="ECO:0000256" key="2">
    <source>
        <dbReference type="SAM" id="Phobius"/>
    </source>
</evidence>